<accession>A0ABU3Z495</accession>
<dbReference type="Proteomes" id="UP001273768">
    <property type="component" value="Unassembled WGS sequence"/>
</dbReference>
<reference evidence="1 2" key="1">
    <citation type="submission" date="2020-05" db="EMBL/GenBank/DDBJ databases">
        <title>Isolation and characterization of methanoarchaea from a cold seep at offshore SW Taiwan.</title>
        <authorList>
            <person name="Chen Y.-W."/>
            <person name="Chen S.-C."/>
            <person name="Lai M.-C."/>
        </authorList>
    </citation>
    <scope>NUCLEOTIDE SEQUENCE [LARGE SCALE GENOMIC DNA]</scope>
    <source>
        <strain evidence="1 2">YWC-01</strain>
    </source>
</reference>
<sequence>MKNVDMTVEGNILTIRIDLAKEFGESKSGKSITIASSEGNVSVPDHEEIKIGLNIYRKK</sequence>
<gene>
    <name evidence="1" type="ORF">HL657_10785</name>
</gene>
<evidence type="ECO:0000313" key="2">
    <source>
        <dbReference type="Proteomes" id="UP001273768"/>
    </source>
</evidence>
<name>A0ABU3Z495_9EURY</name>
<keyword evidence="2" id="KW-1185">Reference proteome</keyword>
<proteinExistence type="predicted"/>
<protein>
    <submittedName>
        <fullName evidence="1">Uncharacterized protein</fullName>
    </submittedName>
</protein>
<evidence type="ECO:0000313" key="1">
    <source>
        <dbReference type="EMBL" id="MDV4343640.1"/>
    </source>
</evidence>
<dbReference type="EMBL" id="JABFFQ010000009">
    <property type="protein sequence ID" value="MDV4343640.1"/>
    <property type="molecule type" value="Genomic_DNA"/>
</dbReference>
<organism evidence="1 2">
    <name type="scientific">Methanoculleus nereidis</name>
    <dbReference type="NCBI Taxonomy" id="2735141"/>
    <lineage>
        <taxon>Archaea</taxon>
        <taxon>Methanobacteriati</taxon>
        <taxon>Methanobacteriota</taxon>
        <taxon>Stenosarchaea group</taxon>
        <taxon>Methanomicrobia</taxon>
        <taxon>Methanomicrobiales</taxon>
        <taxon>Methanomicrobiaceae</taxon>
        <taxon>Methanoculleus</taxon>
    </lineage>
</organism>
<comment type="caution">
    <text evidence="1">The sequence shown here is derived from an EMBL/GenBank/DDBJ whole genome shotgun (WGS) entry which is preliminary data.</text>
</comment>